<evidence type="ECO:0000256" key="5">
    <source>
        <dbReference type="ARBA" id="ARBA00023157"/>
    </source>
</evidence>
<keyword evidence="4 6" id="KW-0964">Secreted</keyword>
<accession>A0A165AVF0</accession>
<evidence type="ECO:0000256" key="1">
    <source>
        <dbReference type="ARBA" id="ARBA00004191"/>
    </source>
</evidence>
<evidence type="ECO:0000313" key="7">
    <source>
        <dbReference type="EMBL" id="KZV79441.1"/>
    </source>
</evidence>
<comment type="subcellular location">
    <subcellularLocation>
        <location evidence="1 6">Secreted</location>
        <location evidence="1 6">Cell wall</location>
    </subcellularLocation>
</comment>
<keyword evidence="6" id="KW-0732">Signal</keyword>
<dbReference type="Pfam" id="PF01185">
    <property type="entry name" value="Hydrophobin"/>
    <property type="match status" value="1"/>
</dbReference>
<organism evidence="7 8">
    <name type="scientific">Exidia glandulosa HHB12029</name>
    <dbReference type="NCBI Taxonomy" id="1314781"/>
    <lineage>
        <taxon>Eukaryota</taxon>
        <taxon>Fungi</taxon>
        <taxon>Dikarya</taxon>
        <taxon>Basidiomycota</taxon>
        <taxon>Agaricomycotina</taxon>
        <taxon>Agaricomycetes</taxon>
        <taxon>Auriculariales</taxon>
        <taxon>Exidiaceae</taxon>
        <taxon>Exidia</taxon>
    </lineage>
</organism>
<dbReference type="AlphaFoldDB" id="A0A165AVF0"/>
<dbReference type="EMBL" id="KV426617">
    <property type="protein sequence ID" value="KZV79441.1"/>
    <property type="molecule type" value="Genomic_DNA"/>
</dbReference>
<gene>
    <name evidence="7" type="ORF">EXIGLDRAFT_756969</name>
</gene>
<evidence type="ECO:0000256" key="4">
    <source>
        <dbReference type="ARBA" id="ARBA00022525"/>
    </source>
</evidence>
<evidence type="ECO:0000256" key="6">
    <source>
        <dbReference type="RuleBase" id="RU365009"/>
    </source>
</evidence>
<keyword evidence="8" id="KW-1185">Reference proteome</keyword>
<protein>
    <recommendedName>
        <fullName evidence="6">Hydrophobin</fullName>
    </recommendedName>
</protein>
<name>A0A165AVF0_EXIGL</name>
<sequence length="111" mass="11023">MLYSLVLLLPLVLATPLNNTIRADEAVVQCDGGEPMCCNAFDCLNAVSGSSSTGTFGFIGQALNGQGGVQCIAVGVQGGALSSTCKNANACCGQTGQAGSGSFSCTPVNII</sequence>
<comment type="similarity">
    <text evidence="2 6">Belongs to the fungal hydrophobin family.</text>
</comment>
<dbReference type="GO" id="GO:0009277">
    <property type="term" value="C:fungal-type cell wall"/>
    <property type="evidence" value="ECO:0007669"/>
    <property type="project" value="InterPro"/>
</dbReference>
<dbReference type="InterPro" id="IPR001338">
    <property type="entry name" value="Class_I_Hydrophobin"/>
</dbReference>
<dbReference type="CDD" id="cd23507">
    <property type="entry name" value="hydrophobin_I"/>
    <property type="match status" value="1"/>
</dbReference>
<evidence type="ECO:0000256" key="3">
    <source>
        <dbReference type="ARBA" id="ARBA00022512"/>
    </source>
</evidence>
<evidence type="ECO:0000313" key="8">
    <source>
        <dbReference type="Proteomes" id="UP000077266"/>
    </source>
</evidence>
<dbReference type="Proteomes" id="UP000077266">
    <property type="component" value="Unassembled WGS sequence"/>
</dbReference>
<reference evidence="7 8" key="1">
    <citation type="journal article" date="2016" name="Mol. Biol. Evol.">
        <title>Comparative Genomics of Early-Diverging Mushroom-Forming Fungi Provides Insights into the Origins of Lignocellulose Decay Capabilities.</title>
        <authorList>
            <person name="Nagy L.G."/>
            <person name="Riley R."/>
            <person name="Tritt A."/>
            <person name="Adam C."/>
            <person name="Daum C."/>
            <person name="Floudas D."/>
            <person name="Sun H."/>
            <person name="Yadav J.S."/>
            <person name="Pangilinan J."/>
            <person name="Larsson K.H."/>
            <person name="Matsuura K."/>
            <person name="Barry K."/>
            <person name="Labutti K."/>
            <person name="Kuo R."/>
            <person name="Ohm R.A."/>
            <person name="Bhattacharya S.S."/>
            <person name="Shirouzu T."/>
            <person name="Yoshinaga Y."/>
            <person name="Martin F.M."/>
            <person name="Grigoriev I.V."/>
            <person name="Hibbett D.S."/>
        </authorList>
    </citation>
    <scope>NUCLEOTIDE SEQUENCE [LARGE SCALE GENOMIC DNA]</scope>
    <source>
        <strain evidence="7 8">HHB12029</strain>
    </source>
</reference>
<keyword evidence="3 6" id="KW-0134">Cell wall</keyword>
<proteinExistence type="inferred from homology"/>
<evidence type="ECO:0000256" key="2">
    <source>
        <dbReference type="ARBA" id="ARBA00010446"/>
    </source>
</evidence>
<dbReference type="GO" id="GO:0005199">
    <property type="term" value="F:structural constituent of cell wall"/>
    <property type="evidence" value="ECO:0007669"/>
    <property type="project" value="InterPro"/>
</dbReference>
<keyword evidence="5 6" id="KW-1015">Disulfide bond</keyword>
<dbReference type="InParanoid" id="A0A165AVF0"/>